<keyword evidence="3" id="KW-1185">Reference proteome</keyword>
<dbReference type="Pfam" id="PF13432">
    <property type="entry name" value="TPR_16"/>
    <property type="match status" value="2"/>
</dbReference>
<accession>A0ABS2UGY0</accession>
<dbReference type="PROSITE" id="PS50005">
    <property type="entry name" value="TPR"/>
    <property type="match status" value="1"/>
</dbReference>
<evidence type="ECO:0000313" key="3">
    <source>
        <dbReference type="Proteomes" id="UP000724686"/>
    </source>
</evidence>
<comment type="caution">
    <text evidence="2">The sequence shown here is derived from an EMBL/GenBank/DDBJ whole genome shotgun (WGS) entry which is preliminary data.</text>
</comment>
<dbReference type="RefSeq" id="WP_205281539.1">
    <property type="nucleotide sequence ID" value="NZ_JAFFPU010000076.1"/>
</dbReference>
<dbReference type="SUPFAM" id="SSF48452">
    <property type="entry name" value="TPR-like"/>
    <property type="match status" value="1"/>
</dbReference>
<dbReference type="PANTHER" id="PTHR12558">
    <property type="entry name" value="CELL DIVISION CYCLE 16,23,27"/>
    <property type="match status" value="1"/>
</dbReference>
<evidence type="ECO:0000256" key="1">
    <source>
        <dbReference type="PROSITE-ProRule" id="PRU00339"/>
    </source>
</evidence>
<name>A0ABS2UGY0_9LEPT</name>
<feature type="repeat" description="TPR" evidence="1">
    <location>
        <begin position="67"/>
        <end position="100"/>
    </location>
</feature>
<dbReference type="Proteomes" id="UP000724686">
    <property type="component" value="Unassembled WGS sequence"/>
</dbReference>
<protein>
    <submittedName>
        <fullName evidence="2">Tetratricopeptide repeat protein</fullName>
    </submittedName>
</protein>
<dbReference type="InterPro" id="IPR011990">
    <property type="entry name" value="TPR-like_helical_dom_sf"/>
</dbReference>
<dbReference type="Gene3D" id="1.25.40.10">
    <property type="entry name" value="Tetratricopeptide repeat domain"/>
    <property type="match status" value="1"/>
</dbReference>
<reference evidence="2 3" key="1">
    <citation type="submission" date="2021-02" db="EMBL/GenBank/DDBJ databases">
        <title>Leptospira ainlahdjerensis sp. nov., Leptospira ainazelensis sp. nov., Leptospira abararensis sp. nov. and Leptospira chreensis sp. nov., four new species isolated from water sources in Algeria.</title>
        <authorList>
            <person name="Amara Korba A."/>
            <person name="Kainiu M."/>
            <person name="Vincent A.T."/>
            <person name="Mariet J.-F."/>
            <person name="Veyrier F.J."/>
            <person name="Goarant C."/>
            <person name="Picardeau M."/>
        </authorList>
    </citation>
    <scope>NUCLEOTIDE SEQUENCE [LARGE SCALE GENOMIC DNA]</scope>
    <source>
        <strain evidence="2 3">201903070</strain>
    </source>
</reference>
<keyword evidence="1" id="KW-0802">TPR repeat</keyword>
<sequence>MKLQQALEFVKKGNLPGAKEALVQYLKENPEDPIGNYHLAMCHSYLNELEPAEERFSKAISLDDSFVSARVGLGVLYAKKKDKPKAEIQFTKALEIDENNVNAKKNLASLYTGTGNYKKALDLYLSTPESERKDIVSLYAISFCYLKSDQLPQARKFFQELEKLPVPDPMKKDISELKSLIEEKNIESEGIWTLLRKPDSSGESTYNEKS</sequence>
<gene>
    <name evidence="2" type="ORF">JWG45_20870</name>
</gene>
<dbReference type="SMART" id="SM00028">
    <property type="entry name" value="TPR"/>
    <property type="match status" value="3"/>
</dbReference>
<dbReference type="InterPro" id="IPR019734">
    <property type="entry name" value="TPR_rpt"/>
</dbReference>
<dbReference type="EMBL" id="JAFFPU010000076">
    <property type="protein sequence ID" value="MBM9579603.1"/>
    <property type="molecule type" value="Genomic_DNA"/>
</dbReference>
<proteinExistence type="predicted"/>
<organism evidence="2 3">
    <name type="scientific">Leptospira ainlahdjerensis</name>
    <dbReference type="NCBI Taxonomy" id="2810033"/>
    <lineage>
        <taxon>Bacteria</taxon>
        <taxon>Pseudomonadati</taxon>
        <taxon>Spirochaetota</taxon>
        <taxon>Spirochaetia</taxon>
        <taxon>Leptospirales</taxon>
        <taxon>Leptospiraceae</taxon>
        <taxon>Leptospira</taxon>
    </lineage>
</organism>
<evidence type="ECO:0000313" key="2">
    <source>
        <dbReference type="EMBL" id="MBM9579603.1"/>
    </source>
</evidence>
<dbReference type="PANTHER" id="PTHR12558:SF47">
    <property type="entry name" value="LIPOPOLYSACCHARIDE ASSEMBLY PROTEIN B"/>
    <property type="match status" value="1"/>
</dbReference>